<reference evidence="2 3" key="2">
    <citation type="journal article" date="2023" name="Mol. Biol. Evol.">
        <title>Genomics of Secondarily Temperate Adaptation in the Only Non-Antarctic Icefish.</title>
        <authorList>
            <person name="Rivera-Colon A.G."/>
            <person name="Rayamajhi N."/>
            <person name="Minhas B.F."/>
            <person name="Madrigal G."/>
            <person name="Bilyk K.T."/>
            <person name="Yoon V."/>
            <person name="Hune M."/>
            <person name="Gregory S."/>
            <person name="Cheng C.H.C."/>
            <person name="Catchen J.M."/>
        </authorList>
    </citation>
    <scope>NUCLEOTIDE SEQUENCE [LARGE SCALE GENOMIC DNA]</scope>
    <source>
        <strain evidence="2">JMC-PN-2008</strain>
    </source>
</reference>
<dbReference type="EMBL" id="JAUZQC010000019">
    <property type="protein sequence ID" value="KAK5853651.1"/>
    <property type="molecule type" value="Genomic_DNA"/>
</dbReference>
<evidence type="ECO:0000256" key="1">
    <source>
        <dbReference type="SAM" id="MobiDB-lite"/>
    </source>
</evidence>
<feature type="region of interest" description="Disordered" evidence="1">
    <location>
        <begin position="1"/>
        <end position="38"/>
    </location>
</feature>
<sequence length="74" mass="7951">MAAQAALSKRDPYQATPSSPAPPPPITSDHHQTSHPLCKHHDSIQHVHCGSPWLTLQEAVGRSLQLSVRPDAAS</sequence>
<name>A0AAN7WX03_ELEMC</name>
<comment type="caution">
    <text evidence="2">The sequence shown here is derived from an EMBL/GenBank/DDBJ whole genome shotgun (WGS) entry which is preliminary data.</text>
</comment>
<dbReference type="Proteomes" id="UP001346869">
    <property type="component" value="Unassembled WGS sequence"/>
</dbReference>
<protein>
    <submittedName>
        <fullName evidence="2">Uncharacterized protein</fullName>
    </submittedName>
</protein>
<proteinExistence type="predicted"/>
<keyword evidence="3" id="KW-1185">Reference proteome</keyword>
<gene>
    <name evidence="2" type="ORF">PBY51_014786</name>
</gene>
<accession>A0AAN7WX03</accession>
<reference evidence="2 3" key="1">
    <citation type="journal article" date="2023" name="Genes (Basel)">
        <title>Chromosome-Level Genome Assembly and Circadian Gene Repertoire of the Patagonia Blennie Eleginops maclovinus-The Closest Ancestral Proxy of Antarctic Cryonotothenioids.</title>
        <authorList>
            <person name="Cheng C.C."/>
            <person name="Rivera-Colon A.G."/>
            <person name="Minhas B.F."/>
            <person name="Wilson L."/>
            <person name="Rayamajhi N."/>
            <person name="Vargas-Chacoff L."/>
            <person name="Catchen J.M."/>
        </authorList>
    </citation>
    <scope>NUCLEOTIDE SEQUENCE [LARGE SCALE GENOMIC DNA]</scope>
    <source>
        <strain evidence="2">JMC-PN-2008</strain>
    </source>
</reference>
<evidence type="ECO:0000313" key="3">
    <source>
        <dbReference type="Proteomes" id="UP001346869"/>
    </source>
</evidence>
<evidence type="ECO:0000313" key="2">
    <source>
        <dbReference type="EMBL" id="KAK5853651.1"/>
    </source>
</evidence>
<organism evidence="2 3">
    <name type="scientific">Eleginops maclovinus</name>
    <name type="common">Patagonian blennie</name>
    <name type="synonym">Eleginus maclovinus</name>
    <dbReference type="NCBI Taxonomy" id="56733"/>
    <lineage>
        <taxon>Eukaryota</taxon>
        <taxon>Metazoa</taxon>
        <taxon>Chordata</taxon>
        <taxon>Craniata</taxon>
        <taxon>Vertebrata</taxon>
        <taxon>Euteleostomi</taxon>
        <taxon>Actinopterygii</taxon>
        <taxon>Neopterygii</taxon>
        <taxon>Teleostei</taxon>
        <taxon>Neoteleostei</taxon>
        <taxon>Acanthomorphata</taxon>
        <taxon>Eupercaria</taxon>
        <taxon>Perciformes</taxon>
        <taxon>Notothenioidei</taxon>
        <taxon>Eleginopidae</taxon>
        <taxon>Eleginops</taxon>
    </lineage>
</organism>
<dbReference type="AlphaFoldDB" id="A0AAN7WX03"/>